<protein>
    <recommendedName>
        <fullName evidence="1">SAP domain-containing protein</fullName>
    </recommendedName>
</protein>
<dbReference type="InterPro" id="IPR013083">
    <property type="entry name" value="Znf_RING/FYVE/PHD"/>
</dbReference>
<dbReference type="Gene3D" id="3.30.40.10">
    <property type="entry name" value="Zinc/RING finger domain, C3HC4 (zinc finger)"/>
    <property type="match status" value="1"/>
</dbReference>
<sequence length="218" mass="25254">MNYKIEDNIDFYTELNKVDDSGNSSNSSICMLTHQPLSENYITLPCKHTFNYIPLYHEVSTKFIHNHYDSNKLHNNEIKCPYCRTKYDTLLPYVDYDGIEKKHGVNWPEKDSMKHMECSWLYKSGKNKGEPCRKNAYQKGAKVYCYLHWMMINNKPVTSSTSTSTSTSALPVWTNEMDTLFKANHIIGLKKILKNHNLPVSGTKKTLVMRIVNSNITL</sequence>
<dbReference type="EMBL" id="MN739951">
    <property type="protein sequence ID" value="QHT79666.1"/>
    <property type="molecule type" value="Genomic_DNA"/>
</dbReference>
<name>A0A6C0HHT1_9ZZZZ</name>
<evidence type="ECO:0000259" key="1">
    <source>
        <dbReference type="Pfam" id="PF02037"/>
    </source>
</evidence>
<dbReference type="InterPro" id="IPR036361">
    <property type="entry name" value="SAP_dom_sf"/>
</dbReference>
<proteinExistence type="predicted"/>
<dbReference type="AlphaFoldDB" id="A0A6C0HHT1"/>
<feature type="domain" description="SAP" evidence="1">
    <location>
        <begin position="189"/>
        <end position="213"/>
    </location>
</feature>
<dbReference type="InterPro" id="IPR003034">
    <property type="entry name" value="SAP_dom"/>
</dbReference>
<dbReference type="Gene3D" id="1.10.720.30">
    <property type="entry name" value="SAP domain"/>
    <property type="match status" value="1"/>
</dbReference>
<evidence type="ECO:0000313" key="2">
    <source>
        <dbReference type="EMBL" id="QHT79666.1"/>
    </source>
</evidence>
<organism evidence="2">
    <name type="scientific">viral metagenome</name>
    <dbReference type="NCBI Taxonomy" id="1070528"/>
    <lineage>
        <taxon>unclassified sequences</taxon>
        <taxon>metagenomes</taxon>
        <taxon>organismal metagenomes</taxon>
    </lineage>
</organism>
<reference evidence="2" key="1">
    <citation type="journal article" date="2020" name="Nature">
        <title>Giant virus diversity and host interactions through global metagenomics.</title>
        <authorList>
            <person name="Schulz F."/>
            <person name="Roux S."/>
            <person name="Paez-Espino D."/>
            <person name="Jungbluth S."/>
            <person name="Walsh D.A."/>
            <person name="Denef V.J."/>
            <person name="McMahon K.D."/>
            <person name="Konstantinidis K.T."/>
            <person name="Eloe-Fadrosh E.A."/>
            <person name="Kyrpides N.C."/>
            <person name="Woyke T."/>
        </authorList>
    </citation>
    <scope>NUCLEOTIDE SEQUENCE</scope>
    <source>
        <strain evidence="2">GVMAG-M-3300023184-101</strain>
    </source>
</reference>
<accession>A0A6C0HHT1</accession>
<dbReference type="Pfam" id="PF02037">
    <property type="entry name" value="SAP"/>
    <property type="match status" value="1"/>
</dbReference>